<evidence type="ECO:0000256" key="6">
    <source>
        <dbReference type="ARBA" id="ARBA00023136"/>
    </source>
</evidence>
<evidence type="ECO:0000256" key="1">
    <source>
        <dbReference type="ARBA" id="ARBA00004127"/>
    </source>
</evidence>
<dbReference type="FunFam" id="1.20.1250.20:FF:000286">
    <property type="entry name" value="MFS efflux transporter"/>
    <property type="match status" value="1"/>
</dbReference>
<feature type="transmembrane region" description="Helical" evidence="7">
    <location>
        <begin position="248"/>
        <end position="266"/>
    </location>
</feature>
<keyword evidence="6 7" id="KW-0472">Membrane</keyword>
<gene>
    <name evidence="8" type="ORF">FA13DRAFT_1754192</name>
</gene>
<dbReference type="EMBL" id="QPFP01000013">
    <property type="protein sequence ID" value="TEB33058.1"/>
    <property type="molecule type" value="Genomic_DNA"/>
</dbReference>
<proteinExistence type="inferred from homology"/>
<keyword evidence="5 7" id="KW-1133">Transmembrane helix</keyword>
<name>A0A4Y7TGK8_COPMI</name>
<dbReference type="GO" id="GO:0022857">
    <property type="term" value="F:transmembrane transporter activity"/>
    <property type="evidence" value="ECO:0007669"/>
    <property type="project" value="InterPro"/>
</dbReference>
<accession>A0A4Y7TGK8</accession>
<dbReference type="PANTHER" id="PTHR23514">
    <property type="entry name" value="BYPASS OF STOP CODON PROTEIN 6"/>
    <property type="match status" value="1"/>
</dbReference>
<dbReference type="STRING" id="71717.A0A4Y7TGK8"/>
<feature type="transmembrane region" description="Helical" evidence="7">
    <location>
        <begin position="336"/>
        <end position="355"/>
    </location>
</feature>
<keyword evidence="9" id="KW-1185">Reference proteome</keyword>
<evidence type="ECO:0000256" key="7">
    <source>
        <dbReference type="SAM" id="Phobius"/>
    </source>
</evidence>
<sequence length="377" mass="40819">MLGWNDGSTRPLLPRMQEAYGVSYIVVSLFFVPSCLGFVLGALMNVWLTDRLGFGKVLVLGAALLIITYSVQAPVVNGIGLALQITNGFVGSLTYSPATKMGVLHAVYGEIGCVLCPLVATQFAQMDRWSFYYLTSLGLAVCNTIVLAVIFRFRQQDGGEHVHVVAEGKDAGKFKQIMSEKTVHFLAFFIFVYVGVEVTIGGWIVTCIIRERDGGPSSGYIASGFFGGLMLGRIILLQVKKWIGERRALYIYALISFGLEFAIWFVPSLIGNAITVSFIGMLLGPMYPIALNQAARVLPPWILTGAVGWIAGFGQAGSALIPFMTGAIAQNHMIKSLHPLLIAMMALMVGLFALVPNRPKKCITGGGGVLSVRRKER</sequence>
<dbReference type="Gene3D" id="1.20.1250.20">
    <property type="entry name" value="MFS general substrate transporter like domains"/>
    <property type="match status" value="2"/>
</dbReference>
<comment type="caution">
    <text evidence="8">The sequence shown here is derived from an EMBL/GenBank/DDBJ whole genome shotgun (WGS) entry which is preliminary data.</text>
</comment>
<organism evidence="8 9">
    <name type="scientific">Coprinellus micaceus</name>
    <name type="common">Glistening ink-cap mushroom</name>
    <name type="synonym">Coprinus micaceus</name>
    <dbReference type="NCBI Taxonomy" id="71717"/>
    <lineage>
        <taxon>Eukaryota</taxon>
        <taxon>Fungi</taxon>
        <taxon>Dikarya</taxon>
        <taxon>Basidiomycota</taxon>
        <taxon>Agaricomycotina</taxon>
        <taxon>Agaricomycetes</taxon>
        <taxon>Agaricomycetidae</taxon>
        <taxon>Agaricales</taxon>
        <taxon>Agaricineae</taxon>
        <taxon>Psathyrellaceae</taxon>
        <taxon>Coprinellus</taxon>
    </lineage>
</organism>
<feature type="transmembrane region" description="Helical" evidence="7">
    <location>
        <begin position="217"/>
        <end position="236"/>
    </location>
</feature>
<evidence type="ECO:0000256" key="2">
    <source>
        <dbReference type="ARBA" id="ARBA00008335"/>
    </source>
</evidence>
<dbReference type="Proteomes" id="UP000298030">
    <property type="component" value="Unassembled WGS sequence"/>
</dbReference>
<dbReference type="SUPFAM" id="SSF103473">
    <property type="entry name" value="MFS general substrate transporter"/>
    <property type="match status" value="1"/>
</dbReference>
<keyword evidence="3" id="KW-0813">Transport</keyword>
<dbReference type="InterPro" id="IPR011701">
    <property type="entry name" value="MFS"/>
</dbReference>
<protein>
    <submittedName>
        <fullName evidence="8">MFS general substrate transporter</fullName>
    </submittedName>
</protein>
<feature type="transmembrane region" description="Helical" evidence="7">
    <location>
        <begin position="183"/>
        <end position="205"/>
    </location>
</feature>
<evidence type="ECO:0000313" key="8">
    <source>
        <dbReference type="EMBL" id="TEB33058.1"/>
    </source>
</evidence>
<reference evidence="8 9" key="1">
    <citation type="journal article" date="2019" name="Nat. Ecol. Evol.">
        <title>Megaphylogeny resolves global patterns of mushroom evolution.</title>
        <authorList>
            <person name="Varga T."/>
            <person name="Krizsan K."/>
            <person name="Foldi C."/>
            <person name="Dima B."/>
            <person name="Sanchez-Garcia M."/>
            <person name="Sanchez-Ramirez S."/>
            <person name="Szollosi G.J."/>
            <person name="Szarkandi J.G."/>
            <person name="Papp V."/>
            <person name="Albert L."/>
            <person name="Andreopoulos W."/>
            <person name="Angelini C."/>
            <person name="Antonin V."/>
            <person name="Barry K.W."/>
            <person name="Bougher N.L."/>
            <person name="Buchanan P."/>
            <person name="Buyck B."/>
            <person name="Bense V."/>
            <person name="Catcheside P."/>
            <person name="Chovatia M."/>
            <person name="Cooper J."/>
            <person name="Damon W."/>
            <person name="Desjardin D."/>
            <person name="Finy P."/>
            <person name="Geml J."/>
            <person name="Haridas S."/>
            <person name="Hughes K."/>
            <person name="Justo A."/>
            <person name="Karasinski D."/>
            <person name="Kautmanova I."/>
            <person name="Kiss B."/>
            <person name="Kocsube S."/>
            <person name="Kotiranta H."/>
            <person name="LaButti K.M."/>
            <person name="Lechner B.E."/>
            <person name="Liimatainen K."/>
            <person name="Lipzen A."/>
            <person name="Lukacs Z."/>
            <person name="Mihaltcheva S."/>
            <person name="Morgado L.N."/>
            <person name="Niskanen T."/>
            <person name="Noordeloos M.E."/>
            <person name="Ohm R.A."/>
            <person name="Ortiz-Santana B."/>
            <person name="Ovrebo C."/>
            <person name="Racz N."/>
            <person name="Riley R."/>
            <person name="Savchenko A."/>
            <person name="Shiryaev A."/>
            <person name="Soop K."/>
            <person name="Spirin V."/>
            <person name="Szebenyi C."/>
            <person name="Tomsovsky M."/>
            <person name="Tulloss R.E."/>
            <person name="Uehling J."/>
            <person name="Grigoriev I.V."/>
            <person name="Vagvolgyi C."/>
            <person name="Papp T."/>
            <person name="Martin F.M."/>
            <person name="Miettinen O."/>
            <person name="Hibbett D.S."/>
            <person name="Nagy L.G."/>
        </authorList>
    </citation>
    <scope>NUCLEOTIDE SEQUENCE [LARGE SCALE GENOMIC DNA]</scope>
    <source>
        <strain evidence="8 9">FP101781</strain>
    </source>
</reference>
<evidence type="ECO:0000256" key="3">
    <source>
        <dbReference type="ARBA" id="ARBA00022448"/>
    </source>
</evidence>
<evidence type="ECO:0000256" key="5">
    <source>
        <dbReference type="ARBA" id="ARBA00022989"/>
    </source>
</evidence>
<dbReference type="OrthoDB" id="413079at2759"/>
<dbReference type="GO" id="GO:0012505">
    <property type="term" value="C:endomembrane system"/>
    <property type="evidence" value="ECO:0007669"/>
    <property type="project" value="UniProtKB-SubCell"/>
</dbReference>
<dbReference type="InterPro" id="IPR036259">
    <property type="entry name" value="MFS_trans_sf"/>
</dbReference>
<dbReference type="InterPro" id="IPR051788">
    <property type="entry name" value="MFS_Transporter"/>
</dbReference>
<dbReference type="Pfam" id="PF07690">
    <property type="entry name" value="MFS_1"/>
    <property type="match status" value="1"/>
</dbReference>
<feature type="transmembrane region" description="Helical" evidence="7">
    <location>
        <begin position="107"/>
        <end position="125"/>
    </location>
</feature>
<feature type="transmembrane region" description="Helical" evidence="7">
    <location>
        <begin position="272"/>
        <end position="290"/>
    </location>
</feature>
<feature type="transmembrane region" description="Helical" evidence="7">
    <location>
        <begin position="131"/>
        <end position="151"/>
    </location>
</feature>
<evidence type="ECO:0000256" key="4">
    <source>
        <dbReference type="ARBA" id="ARBA00022692"/>
    </source>
</evidence>
<dbReference type="GO" id="GO:0016020">
    <property type="term" value="C:membrane"/>
    <property type="evidence" value="ECO:0007669"/>
    <property type="project" value="TreeGrafter"/>
</dbReference>
<evidence type="ECO:0000313" key="9">
    <source>
        <dbReference type="Proteomes" id="UP000298030"/>
    </source>
</evidence>
<comment type="similarity">
    <text evidence="2">Belongs to the major facilitator superfamily.</text>
</comment>
<feature type="transmembrane region" description="Helical" evidence="7">
    <location>
        <begin position="20"/>
        <end position="40"/>
    </location>
</feature>
<comment type="subcellular location">
    <subcellularLocation>
        <location evidence="1">Endomembrane system</location>
        <topology evidence="1">Multi-pass membrane protein</topology>
    </subcellularLocation>
</comment>
<feature type="transmembrane region" description="Helical" evidence="7">
    <location>
        <begin position="302"/>
        <end position="324"/>
    </location>
</feature>
<keyword evidence="4 7" id="KW-0812">Transmembrane</keyword>
<dbReference type="PANTHER" id="PTHR23514:SF3">
    <property type="entry name" value="BYPASS OF STOP CODON PROTEIN 6"/>
    <property type="match status" value="1"/>
</dbReference>
<dbReference type="AlphaFoldDB" id="A0A4Y7TGK8"/>